<evidence type="ECO:0000256" key="4">
    <source>
        <dbReference type="ARBA" id="ARBA00022690"/>
    </source>
</evidence>
<dbReference type="CDD" id="cd19577">
    <property type="entry name" value="serpinJ_IRS-2-like"/>
    <property type="match status" value="1"/>
</dbReference>
<dbReference type="OrthoDB" id="6515587at2759"/>
<proteinExistence type="inferred from homology"/>
<comment type="similarity">
    <text evidence="2 8">Belongs to the serpin family.</text>
</comment>
<evidence type="ECO:0000256" key="9">
    <source>
        <dbReference type="SAM" id="SignalP"/>
    </source>
</evidence>
<dbReference type="AlphaFoldDB" id="A0A4D5RJ50"/>
<dbReference type="PANTHER" id="PTHR11461">
    <property type="entry name" value="SERINE PROTEASE INHIBITOR, SERPIN"/>
    <property type="match status" value="1"/>
</dbReference>
<dbReference type="Gene3D" id="3.30.497.10">
    <property type="entry name" value="Antithrombin, subunit I, domain 2"/>
    <property type="match status" value="1"/>
</dbReference>
<feature type="signal peptide" evidence="9">
    <location>
        <begin position="1"/>
        <end position="16"/>
    </location>
</feature>
<dbReference type="EMBL" id="GHJT01003241">
    <property type="protein sequence ID" value="MOY37212.1"/>
    <property type="molecule type" value="Transcribed_RNA"/>
</dbReference>
<protein>
    <submittedName>
        <fullName evidence="11">Putative blood meal-induced serine protease inhibitor</fullName>
    </submittedName>
</protein>
<dbReference type="InterPro" id="IPR000215">
    <property type="entry name" value="Serpin_fam"/>
</dbReference>
<dbReference type="InterPro" id="IPR042178">
    <property type="entry name" value="Serpin_sf_1"/>
</dbReference>
<feature type="chain" id="PRO_5020027457" evidence="9">
    <location>
        <begin position="17"/>
        <end position="395"/>
    </location>
</feature>
<sequence>MKYLVTFLPLLVLSSAGDEDKVTLANNRFCFELLQSLEGFTETNILFSPYSVSTAMGMIYIGARGETQRELFQGLGYSASGLTHEQVLSAYGPHTSRLQSPQSNATFKVANAGAIDERLALEESYENTLTTSFKADLHKVEFLHGPQATLNLINDWVKEKTDGMIMRLFDGQLDRSLRLMLLNAIYFKGSWNRPFDKTLTEKRQFFKFGGGLRTEVDTMVGRFEVGYHMSDQLRVAIADLPYVGHDFSMTVLLPLKKDGVEQLRRNLTLDLFQSLASELRGREVDVLLPKFKLDTKYVINEPLIRLGIRKIFGGGTDLSGINGDTDLVVNVVLQKTVVEVNEEGSEAAGATGAGLMPLSAAVSPPPVFRVDHPFLFFIRNTRTKDILFAGQVNKL</sequence>
<dbReference type="SMART" id="SM00093">
    <property type="entry name" value="SERPIN"/>
    <property type="match status" value="1"/>
</dbReference>
<dbReference type="FunFam" id="3.30.497.10:FF:000031">
    <property type="entry name" value="Putative salivary serpin"/>
    <property type="match status" value="1"/>
</dbReference>
<evidence type="ECO:0000256" key="6">
    <source>
        <dbReference type="ARBA" id="ARBA00022900"/>
    </source>
</evidence>
<keyword evidence="3" id="KW-0964">Secreted</keyword>
<keyword evidence="4" id="KW-0646">Protease inhibitor</keyword>
<keyword evidence="5 9" id="KW-0732">Signal</keyword>
<organism evidence="11">
    <name type="scientific">Ixodes scapularis</name>
    <name type="common">Black-legged tick</name>
    <name type="synonym">Deer tick</name>
    <dbReference type="NCBI Taxonomy" id="6945"/>
    <lineage>
        <taxon>Eukaryota</taxon>
        <taxon>Metazoa</taxon>
        <taxon>Ecdysozoa</taxon>
        <taxon>Arthropoda</taxon>
        <taxon>Chelicerata</taxon>
        <taxon>Arachnida</taxon>
        <taxon>Acari</taxon>
        <taxon>Parasitiformes</taxon>
        <taxon>Ixodida</taxon>
        <taxon>Ixodoidea</taxon>
        <taxon>Ixodidae</taxon>
        <taxon>Ixodinae</taxon>
        <taxon>Ixodes</taxon>
    </lineage>
</organism>
<dbReference type="Pfam" id="PF00079">
    <property type="entry name" value="Serpin"/>
    <property type="match status" value="1"/>
</dbReference>
<dbReference type="VEuPathDB" id="VectorBase:ISCP_035153"/>
<keyword evidence="6" id="KW-0722">Serine protease inhibitor</keyword>
<evidence type="ECO:0000313" key="11">
    <source>
        <dbReference type="EMBL" id="MOY37212.1"/>
    </source>
</evidence>
<dbReference type="GO" id="GO:0004867">
    <property type="term" value="F:serine-type endopeptidase inhibitor activity"/>
    <property type="evidence" value="ECO:0007669"/>
    <property type="project" value="UniProtKB-KW"/>
</dbReference>
<dbReference type="Gene3D" id="2.30.39.10">
    <property type="entry name" value="Alpha-1-antitrypsin, domain 1"/>
    <property type="match status" value="1"/>
</dbReference>
<dbReference type="InterPro" id="IPR036186">
    <property type="entry name" value="Serpin_sf"/>
</dbReference>
<accession>A0A4D5RJ50</accession>
<evidence type="ECO:0000256" key="7">
    <source>
        <dbReference type="ARBA" id="ARBA00023180"/>
    </source>
</evidence>
<evidence type="ECO:0000256" key="1">
    <source>
        <dbReference type="ARBA" id="ARBA00004613"/>
    </source>
</evidence>
<name>A0A4D5RJ50_IXOSC</name>
<comment type="subcellular location">
    <subcellularLocation>
        <location evidence="1">Secreted</location>
    </subcellularLocation>
</comment>
<dbReference type="VEuPathDB" id="VectorBase:ISCI023618"/>
<dbReference type="PROSITE" id="PS00284">
    <property type="entry name" value="SERPIN"/>
    <property type="match status" value="1"/>
</dbReference>
<evidence type="ECO:0000256" key="3">
    <source>
        <dbReference type="ARBA" id="ARBA00022525"/>
    </source>
</evidence>
<keyword evidence="7" id="KW-0325">Glycoprotein</keyword>
<dbReference type="InterPro" id="IPR023795">
    <property type="entry name" value="Serpin_CS"/>
</dbReference>
<reference evidence="11" key="1">
    <citation type="submission" date="2019-04" db="EMBL/GenBank/DDBJ databases">
        <title>An insight into the mialome of Ixodes scapularis.</title>
        <authorList>
            <person name="Ribeiro J.M."/>
            <person name="Mather T.N."/>
            <person name="Karim S."/>
        </authorList>
    </citation>
    <scope>NUCLEOTIDE SEQUENCE</scope>
</reference>
<dbReference type="InterPro" id="IPR042185">
    <property type="entry name" value="Serpin_sf_2"/>
</dbReference>
<evidence type="ECO:0000259" key="10">
    <source>
        <dbReference type="SMART" id="SM00093"/>
    </source>
</evidence>
<dbReference type="PANTHER" id="PTHR11461:SF211">
    <property type="entry name" value="GH10112P-RELATED"/>
    <property type="match status" value="1"/>
</dbReference>
<evidence type="ECO:0000256" key="5">
    <source>
        <dbReference type="ARBA" id="ARBA00022729"/>
    </source>
</evidence>
<dbReference type="InterPro" id="IPR023796">
    <property type="entry name" value="Serpin_dom"/>
</dbReference>
<dbReference type="SUPFAM" id="SSF56574">
    <property type="entry name" value="Serpins"/>
    <property type="match status" value="1"/>
</dbReference>
<dbReference type="GO" id="GO:0005615">
    <property type="term" value="C:extracellular space"/>
    <property type="evidence" value="ECO:0007669"/>
    <property type="project" value="InterPro"/>
</dbReference>
<feature type="domain" description="Serpin" evidence="10">
    <location>
        <begin position="31"/>
        <end position="395"/>
    </location>
</feature>
<evidence type="ECO:0000256" key="2">
    <source>
        <dbReference type="ARBA" id="ARBA00009500"/>
    </source>
</evidence>
<dbReference type="VEuPathDB" id="VectorBase:ISCW023618"/>
<evidence type="ECO:0000256" key="8">
    <source>
        <dbReference type="RuleBase" id="RU000411"/>
    </source>
</evidence>